<reference evidence="1 2" key="2">
    <citation type="journal article" date="2022" name="Mol. Ecol. Resour.">
        <title>The genomes of chicory, endive, great burdock and yacon provide insights into Asteraceae paleo-polyploidization history and plant inulin production.</title>
        <authorList>
            <person name="Fan W."/>
            <person name="Wang S."/>
            <person name="Wang H."/>
            <person name="Wang A."/>
            <person name="Jiang F."/>
            <person name="Liu H."/>
            <person name="Zhao H."/>
            <person name="Xu D."/>
            <person name="Zhang Y."/>
        </authorList>
    </citation>
    <scope>NUCLEOTIDE SEQUENCE [LARGE SCALE GENOMIC DNA]</scope>
    <source>
        <strain evidence="2">cv. Punajuju</strain>
        <tissue evidence="1">Leaves</tissue>
    </source>
</reference>
<proteinExistence type="predicted"/>
<organism evidence="1 2">
    <name type="scientific">Cichorium intybus</name>
    <name type="common">Chicory</name>
    <dbReference type="NCBI Taxonomy" id="13427"/>
    <lineage>
        <taxon>Eukaryota</taxon>
        <taxon>Viridiplantae</taxon>
        <taxon>Streptophyta</taxon>
        <taxon>Embryophyta</taxon>
        <taxon>Tracheophyta</taxon>
        <taxon>Spermatophyta</taxon>
        <taxon>Magnoliopsida</taxon>
        <taxon>eudicotyledons</taxon>
        <taxon>Gunneridae</taxon>
        <taxon>Pentapetalae</taxon>
        <taxon>asterids</taxon>
        <taxon>campanulids</taxon>
        <taxon>Asterales</taxon>
        <taxon>Asteraceae</taxon>
        <taxon>Cichorioideae</taxon>
        <taxon>Cichorieae</taxon>
        <taxon>Cichoriinae</taxon>
        <taxon>Cichorium</taxon>
    </lineage>
</organism>
<name>A0ACB9GD77_CICIN</name>
<comment type="caution">
    <text evidence="1">The sequence shown here is derived from an EMBL/GenBank/DDBJ whole genome shotgun (WGS) entry which is preliminary data.</text>
</comment>
<evidence type="ECO:0000313" key="1">
    <source>
        <dbReference type="EMBL" id="KAI3780995.1"/>
    </source>
</evidence>
<dbReference type="Proteomes" id="UP001055811">
    <property type="component" value="Linkage Group LG02"/>
</dbReference>
<protein>
    <submittedName>
        <fullName evidence="1">Uncharacterized protein</fullName>
    </submittedName>
</protein>
<keyword evidence="2" id="KW-1185">Reference proteome</keyword>
<reference evidence="2" key="1">
    <citation type="journal article" date="2022" name="Mol. Ecol. Resour.">
        <title>The genomes of chicory, endive, great burdock and yacon provide insights into Asteraceae palaeo-polyploidization history and plant inulin production.</title>
        <authorList>
            <person name="Fan W."/>
            <person name="Wang S."/>
            <person name="Wang H."/>
            <person name="Wang A."/>
            <person name="Jiang F."/>
            <person name="Liu H."/>
            <person name="Zhao H."/>
            <person name="Xu D."/>
            <person name="Zhang Y."/>
        </authorList>
    </citation>
    <scope>NUCLEOTIDE SEQUENCE [LARGE SCALE GENOMIC DNA]</scope>
    <source>
        <strain evidence="2">cv. Punajuju</strain>
    </source>
</reference>
<accession>A0ACB9GD77</accession>
<evidence type="ECO:0000313" key="2">
    <source>
        <dbReference type="Proteomes" id="UP001055811"/>
    </source>
</evidence>
<sequence length="326" mass="38867">MSNSFQTSPLAGECLLKARRFFRSVGLSENTCTLSTNQKVLIRSHHSPLPSGGRQYVAQFWEPLAAIPMDFDEYDYLEKMVEDSEPPKSDQRSNGGEETGKNEDKERSRSSRHRSEKNNDNDRRSKRAKSGEESRDREKERGSSHHRSSPKDVDRSDRDKQRGTRETRDRDRDKDRNREDRNGRGRDRDRERDRDKDRVRVKREHEKEREDRDQEKEKERSHRSGSRSERHGNERDREKSRDKEVKEKEREVKEPDRDRESRNAVVGVVDRGFALQLDINNSHFIFCRILILYCHVLYYNYYYISGLISHSHQYLFNERSYNVQVD</sequence>
<dbReference type="EMBL" id="CM042010">
    <property type="protein sequence ID" value="KAI3780995.1"/>
    <property type="molecule type" value="Genomic_DNA"/>
</dbReference>
<gene>
    <name evidence="1" type="ORF">L2E82_10991</name>
</gene>